<gene>
    <name evidence="2" type="ORF">R3P38DRAFT_2759365</name>
</gene>
<sequence>MYVKTSSQTSRLIVILFSIPTFSLANLPQPPSFSPEPTSQAKSTGPAFKSREEYKYHTRINTLALTSIAGIGIEPINIPQSRYCKFHIYFFNNNFSDPHSNSYLIRSDRNKEVTVRFLMRILVYGDIPSLKLHRRRLNNTHRGSSILPTACTISQFSLLNQDNNPNAERSQLDTQTIDTGTRAQTLESELQTITEKDAEFEEQERDSEVRTPLTRGGVLPLRPVRRRWDADLEAELRGAREEISMLVARVNELEINCDSFARGSGATVWEEPLPEYARL</sequence>
<accession>A0AAW0E8E1</accession>
<organism evidence="2 3">
    <name type="scientific">Favolaschia claudopus</name>
    <dbReference type="NCBI Taxonomy" id="2862362"/>
    <lineage>
        <taxon>Eukaryota</taxon>
        <taxon>Fungi</taxon>
        <taxon>Dikarya</taxon>
        <taxon>Basidiomycota</taxon>
        <taxon>Agaricomycotina</taxon>
        <taxon>Agaricomycetes</taxon>
        <taxon>Agaricomycetidae</taxon>
        <taxon>Agaricales</taxon>
        <taxon>Marasmiineae</taxon>
        <taxon>Mycenaceae</taxon>
        <taxon>Favolaschia</taxon>
    </lineage>
</organism>
<evidence type="ECO:0000313" key="2">
    <source>
        <dbReference type="EMBL" id="KAK7060018.1"/>
    </source>
</evidence>
<keyword evidence="1" id="KW-0732">Signal</keyword>
<comment type="caution">
    <text evidence="2">The sequence shown here is derived from an EMBL/GenBank/DDBJ whole genome shotgun (WGS) entry which is preliminary data.</text>
</comment>
<protein>
    <submittedName>
        <fullName evidence="2">Uncharacterized protein</fullName>
    </submittedName>
</protein>
<feature type="chain" id="PRO_5043597755" evidence="1">
    <location>
        <begin position="26"/>
        <end position="279"/>
    </location>
</feature>
<evidence type="ECO:0000256" key="1">
    <source>
        <dbReference type="SAM" id="SignalP"/>
    </source>
</evidence>
<dbReference type="Proteomes" id="UP001362999">
    <property type="component" value="Unassembled WGS sequence"/>
</dbReference>
<evidence type="ECO:0000313" key="3">
    <source>
        <dbReference type="Proteomes" id="UP001362999"/>
    </source>
</evidence>
<feature type="signal peptide" evidence="1">
    <location>
        <begin position="1"/>
        <end position="25"/>
    </location>
</feature>
<proteinExistence type="predicted"/>
<keyword evidence="3" id="KW-1185">Reference proteome</keyword>
<reference evidence="2 3" key="1">
    <citation type="journal article" date="2024" name="J Genomics">
        <title>Draft genome sequencing and assembly of Favolaschia claudopus CIRM-BRFM 2984 isolated from oak limbs.</title>
        <authorList>
            <person name="Navarro D."/>
            <person name="Drula E."/>
            <person name="Chaduli D."/>
            <person name="Cazenave R."/>
            <person name="Ahrendt S."/>
            <person name="Wang J."/>
            <person name="Lipzen A."/>
            <person name="Daum C."/>
            <person name="Barry K."/>
            <person name="Grigoriev I.V."/>
            <person name="Favel A."/>
            <person name="Rosso M.N."/>
            <person name="Martin F."/>
        </authorList>
    </citation>
    <scope>NUCLEOTIDE SEQUENCE [LARGE SCALE GENOMIC DNA]</scope>
    <source>
        <strain evidence="2 3">CIRM-BRFM 2984</strain>
    </source>
</reference>
<dbReference type="EMBL" id="JAWWNJ010000003">
    <property type="protein sequence ID" value="KAK7060018.1"/>
    <property type="molecule type" value="Genomic_DNA"/>
</dbReference>
<dbReference type="AlphaFoldDB" id="A0AAW0E8E1"/>
<name>A0AAW0E8E1_9AGAR</name>